<evidence type="ECO:0000313" key="3">
    <source>
        <dbReference type="Proteomes" id="UP000677244"/>
    </source>
</evidence>
<keyword evidence="1" id="KW-0732">Signal</keyword>
<sequence length="122" mass="12996">MKKLVTLVICVGLFYAVSASKILPKPAALYASVPPANVDSTPEGQKYSYQVIKLTNNSFGYDIYSGAKKMIHQETIPGQPGSNGFTTAAAAGKVAGLVVSKLQKNIFPPTVSTEELKQLHVL</sequence>
<feature type="signal peptide" evidence="1">
    <location>
        <begin position="1"/>
        <end position="21"/>
    </location>
</feature>
<evidence type="ECO:0000313" key="2">
    <source>
        <dbReference type="EMBL" id="MBO9204484.1"/>
    </source>
</evidence>
<keyword evidence="3" id="KW-1185">Reference proteome</keyword>
<protein>
    <submittedName>
        <fullName evidence="2">DUF4907 domain-containing protein</fullName>
    </submittedName>
</protein>
<gene>
    <name evidence="2" type="ORF">J7I42_29625</name>
</gene>
<dbReference type="InterPro" id="IPR032593">
    <property type="entry name" value="DUF4907"/>
</dbReference>
<dbReference type="EMBL" id="JAGHKO010000014">
    <property type="protein sequence ID" value="MBO9204484.1"/>
    <property type="molecule type" value="Genomic_DNA"/>
</dbReference>
<evidence type="ECO:0000256" key="1">
    <source>
        <dbReference type="SAM" id="SignalP"/>
    </source>
</evidence>
<comment type="caution">
    <text evidence="2">The sequence shown here is derived from an EMBL/GenBank/DDBJ whole genome shotgun (WGS) entry which is preliminary data.</text>
</comment>
<reference evidence="2 3" key="1">
    <citation type="submission" date="2021-03" db="EMBL/GenBank/DDBJ databases">
        <title>Assistant Professor.</title>
        <authorList>
            <person name="Huq M.A."/>
        </authorList>
    </citation>
    <scope>NUCLEOTIDE SEQUENCE [LARGE SCALE GENOMIC DNA]</scope>
    <source>
        <strain evidence="2 3">MAH-29</strain>
    </source>
</reference>
<name>A0ABS3Z2U5_9BACT</name>
<dbReference type="Pfam" id="PF16250">
    <property type="entry name" value="DUF4907"/>
    <property type="match status" value="1"/>
</dbReference>
<feature type="chain" id="PRO_5045245487" evidence="1">
    <location>
        <begin position="22"/>
        <end position="122"/>
    </location>
</feature>
<dbReference type="RefSeq" id="WP_209143115.1">
    <property type="nucleotide sequence ID" value="NZ_JAGHKO010000014.1"/>
</dbReference>
<dbReference type="Proteomes" id="UP000677244">
    <property type="component" value="Unassembled WGS sequence"/>
</dbReference>
<accession>A0ABS3Z2U5</accession>
<organism evidence="2 3">
    <name type="scientific">Niastella soli</name>
    <dbReference type="NCBI Taxonomy" id="2821487"/>
    <lineage>
        <taxon>Bacteria</taxon>
        <taxon>Pseudomonadati</taxon>
        <taxon>Bacteroidota</taxon>
        <taxon>Chitinophagia</taxon>
        <taxon>Chitinophagales</taxon>
        <taxon>Chitinophagaceae</taxon>
        <taxon>Niastella</taxon>
    </lineage>
</organism>
<proteinExistence type="predicted"/>